<protein>
    <recommendedName>
        <fullName evidence="1">CN hydrolase domain-containing protein</fullName>
    </recommendedName>
</protein>
<evidence type="ECO:0000313" key="2">
    <source>
        <dbReference type="Proteomes" id="UP000515153"/>
    </source>
</evidence>
<evidence type="ECO:0000259" key="1">
    <source>
        <dbReference type="PROSITE" id="PS50263"/>
    </source>
</evidence>
<dbReference type="GO" id="GO:0070773">
    <property type="term" value="F:protein-N-terminal glutamine amidohydrolase activity"/>
    <property type="evidence" value="ECO:0007669"/>
    <property type="project" value="InterPro"/>
</dbReference>
<dbReference type="PANTHER" id="PTHR11750">
    <property type="entry name" value="PROTEIN N-TERMINAL AMIDASE"/>
    <property type="match status" value="1"/>
</dbReference>
<dbReference type="RefSeq" id="XP_030975964.1">
    <property type="nucleotide sequence ID" value="XM_031132507.1"/>
</dbReference>
<sequence length="578" mass="63383">MRIGCLQFAPEVGDIDNNLNRADSVLNRADRDELESLDLLVLPEMAFTGYNFESLEEIQPYLEPKGSGISALWARTTALKYNCKVAVGYPETSTDWSGPVHFNSLLLVNEDGETLANYRKQHLYYKDETWCKEGTGGFFQGEVDGIGQTALGICMDINPYKFERPWHQFEFAFHILESQANVVIISMAWSTLEDRAAFCSKPYEPDMETLEYWAKRMEPLIRAERDAEIILIFANRCGIEREALYAGTSAVMGIQNGEVKVYGVLGRGTKHLLVVDTDNVPFARLVSRPGRDTAEGEWDGVTTNAGVKAHDLPLPDYDELDRLVELSRATDPICSRPSAPVHLLPVDCPLSACVPEKSKEAVREGSFTVHSQPLPFPLAQEATLATVLVDPSKPTELHVNPTKEKTANCAISFGIAEMAPSGLIEMTRADSPTLTPARPRLRILTGTSPAPANNLHYSDNSARPMIALPRDLITPPPSGQFLGQEYLAAGHAEVHVLSATTLYSPEEPVLPSACQLISPAPALENVPTVEHSQEADSVPQMEVQTPLTAILAPEAVPHGYIPLILSTNVSSEGKHCRT</sequence>
<dbReference type="Proteomes" id="UP000515153">
    <property type="component" value="Unplaced"/>
</dbReference>
<dbReference type="InterPro" id="IPR039703">
    <property type="entry name" value="Nta1"/>
</dbReference>
<evidence type="ECO:0000313" key="3">
    <source>
        <dbReference type="RefSeq" id="XP_030975964.1"/>
    </source>
</evidence>
<accession>A0A6P8AM44</accession>
<gene>
    <name evidence="3" type="ORF">PgNI_12560</name>
</gene>
<dbReference type="SUPFAM" id="SSF56317">
    <property type="entry name" value="Carbon-nitrogen hydrolase"/>
    <property type="match status" value="1"/>
</dbReference>
<dbReference type="InterPro" id="IPR036526">
    <property type="entry name" value="C-N_Hydrolase_sf"/>
</dbReference>
<keyword evidence="2" id="KW-1185">Reference proteome</keyword>
<organism evidence="2 3">
    <name type="scientific">Pyricularia grisea</name>
    <name type="common">Crabgrass-specific blast fungus</name>
    <name type="synonym">Magnaporthe grisea</name>
    <dbReference type="NCBI Taxonomy" id="148305"/>
    <lineage>
        <taxon>Eukaryota</taxon>
        <taxon>Fungi</taxon>
        <taxon>Dikarya</taxon>
        <taxon>Ascomycota</taxon>
        <taxon>Pezizomycotina</taxon>
        <taxon>Sordariomycetes</taxon>
        <taxon>Sordariomycetidae</taxon>
        <taxon>Magnaporthales</taxon>
        <taxon>Pyriculariaceae</taxon>
        <taxon>Pyricularia</taxon>
    </lineage>
</organism>
<dbReference type="GeneID" id="41967410"/>
<dbReference type="CDD" id="cd07566">
    <property type="entry name" value="ScNTA1_like"/>
    <property type="match status" value="1"/>
</dbReference>
<proteinExistence type="predicted"/>
<dbReference type="Gene3D" id="3.60.110.10">
    <property type="entry name" value="Carbon-nitrogen hydrolase"/>
    <property type="match status" value="1"/>
</dbReference>
<dbReference type="InterPro" id="IPR003010">
    <property type="entry name" value="C-N_Hydrolase"/>
</dbReference>
<dbReference type="GO" id="GO:0008418">
    <property type="term" value="F:protein-N-terminal asparagine amidohydrolase activity"/>
    <property type="evidence" value="ECO:0007669"/>
    <property type="project" value="InterPro"/>
</dbReference>
<dbReference type="AlphaFoldDB" id="A0A6P8AM44"/>
<dbReference type="GO" id="GO:0030163">
    <property type="term" value="P:protein catabolic process"/>
    <property type="evidence" value="ECO:0007669"/>
    <property type="project" value="TreeGrafter"/>
</dbReference>
<name>A0A6P8AM44_PYRGI</name>
<reference evidence="3" key="2">
    <citation type="submission" date="2019-10" db="EMBL/GenBank/DDBJ databases">
        <authorList>
            <consortium name="NCBI Genome Project"/>
        </authorList>
    </citation>
    <scope>NUCLEOTIDE SEQUENCE</scope>
    <source>
        <strain evidence="3">NI907</strain>
    </source>
</reference>
<dbReference type="PANTHER" id="PTHR11750:SF26">
    <property type="entry name" value="PROTEIN N-TERMINAL AMIDASE"/>
    <property type="match status" value="1"/>
</dbReference>
<reference evidence="3" key="3">
    <citation type="submission" date="2025-08" db="UniProtKB">
        <authorList>
            <consortium name="RefSeq"/>
        </authorList>
    </citation>
    <scope>IDENTIFICATION</scope>
    <source>
        <strain evidence="3">NI907</strain>
    </source>
</reference>
<dbReference type="KEGG" id="pgri:PgNI_12560"/>
<dbReference type="PROSITE" id="PS50263">
    <property type="entry name" value="CN_HYDROLASE"/>
    <property type="match status" value="1"/>
</dbReference>
<feature type="domain" description="CN hydrolase" evidence="1">
    <location>
        <begin position="1"/>
        <end position="279"/>
    </location>
</feature>
<reference evidence="3" key="1">
    <citation type="journal article" date="2019" name="Mol. Biol. Evol.">
        <title>Blast fungal genomes show frequent chromosomal changes, gene gains and losses, and effector gene turnover.</title>
        <authorList>
            <person name="Gomez Luciano L.B."/>
            <person name="Jason Tsai I."/>
            <person name="Chuma I."/>
            <person name="Tosa Y."/>
            <person name="Chen Y.H."/>
            <person name="Li J.Y."/>
            <person name="Li M.Y."/>
            <person name="Jade Lu M.Y."/>
            <person name="Nakayashiki H."/>
            <person name="Li W.H."/>
        </authorList>
    </citation>
    <scope>NUCLEOTIDE SEQUENCE</scope>
    <source>
        <strain evidence="3">NI907</strain>
    </source>
</reference>
<dbReference type="Pfam" id="PF00795">
    <property type="entry name" value="CN_hydrolase"/>
    <property type="match status" value="1"/>
</dbReference>